<sequence length="157" mass="18042">MYPASPLIDHSTKAILKRTPLLIYFFKFLNRGVITFQRNLSSLLFAPYGNKERRIRKSSCRIHAGFIPKKNLGNKKISLFRFREPATQLLDDGNSSNAGGSCMCNTDLSEFHYMGHYLPTEKNEYLHNHVRCVQRKNGVLTLWAVCVYVPQHDSALH</sequence>
<keyword evidence="2" id="KW-1185">Reference proteome</keyword>
<gene>
    <name evidence="1" type="ORF">NPIL_488971</name>
</gene>
<protein>
    <submittedName>
        <fullName evidence="1">Uncharacterized protein</fullName>
    </submittedName>
</protein>
<comment type="caution">
    <text evidence="1">The sequence shown here is derived from an EMBL/GenBank/DDBJ whole genome shotgun (WGS) entry which is preliminary data.</text>
</comment>
<dbReference type="Proteomes" id="UP000887013">
    <property type="component" value="Unassembled WGS sequence"/>
</dbReference>
<dbReference type="EMBL" id="BMAW01053647">
    <property type="protein sequence ID" value="GFS92027.1"/>
    <property type="molecule type" value="Genomic_DNA"/>
</dbReference>
<organism evidence="1 2">
    <name type="scientific">Nephila pilipes</name>
    <name type="common">Giant wood spider</name>
    <name type="synonym">Nephila maculata</name>
    <dbReference type="NCBI Taxonomy" id="299642"/>
    <lineage>
        <taxon>Eukaryota</taxon>
        <taxon>Metazoa</taxon>
        <taxon>Ecdysozoa</taxon>
        <taxon>Arthropoda</taxon>
        <taxon>Chelicerata</taxon>
        <taxon>Arachnida</taxon>
        <taxon>Araneae</taxon>
        <taxon>Araneomorphae</taxon>
        <taxon>Entelegynae</taxon>
        <taxon>Araneoidea</taxon>
        <taxon>Nephilidae</taxon>
        <taxon>Nephila</taxon>
    </lineage>
</organism>
<accession>A0A8X6N3R1</accession>
<name>A0A8X6N3R1_NEPPI</name>
<evidence type="ECO:0000313" key="2">
    <source>
        <dbReference type="Proteomes" id="UP000887013"/>
    </source>
</evidence>
<proteinExistence type="predicted"/>
<dbReference type="AlphaFoldDB" id="A0A8X6N3R1"/>
<reference evidence="1" key="1">
    <citation type="submission" date="2020-08" db="EMBL/GenBank/DDBJ databases">
        <title>Multicomponent nature underlies the extraordinary mechanical properties of spider dragline silk.</title>
        <authorList>
            <person name="Kono N."/>
            <person name="Nakamura H."/>
            <person name="Mori M."/>
            <person name="Yoshida Y."/>
            <person name="Ohtoshi R."/>
            <person name="Malay A.D."/>
            <person name="Moran D.A.P."/>
            <person name="Tomita M."/>
            <person name="Numata K."/>
            <person name="Arakawa K."/>
        </authorList>
    </citation>
    <scope>NUCLEOTIDE SEQUENCE</scope>
</reference>
<evidence type="ECO:0000313" key="1">
    <source>
        <dbReference type="EMBL" id="GFS92027.1"/>
    </source>
</evidence>